<feature type="region of interest" description="Disordered" evidence="1">
    <location>
        <begin position="39"/>
        <end position="147"/>
    </location>
</feature>
<evidence type="ECO:0000313" key="2">
    <source>
        <dbReference type="EnsemblMetazoa" id="PPA39275.1"/>
    </source>
</evidence>
<feature type="compositionally biased region" description="Low complexity" evidence="1">
    <location>
        <begin position="107"/>
        <end position="116"/>
    </location>
</feature>
<dbReference type="Proteomes" id="UP000005239">
    <property type="component" value="Unassembled WGS sequence"/>
</dbReference>
<sequence>MQNLTSESALRTVRPRNLCLTSVHDLFLLVFNSFYRMAAAGGDGEPPEHNYDPYHKEGPDPAEDFDDLKPEKRARLISIPKRTAPLEKQTAASVKKDLKKKNEGTLSSGDASSSTSNPNKREHLTSSSSTDSGPDAKISRRASNVSY</sequence>
<keyword evidence="3" id="KW-1185">Reference proteome</keyword>
<protein>
    <submittedName>
        <fullName evidence="2">Uncharacterized protein</fullName>
    </submittedName>
</protein>
<evidence type="ECO:0000313" key="3">
    <source>
        <dbReference type="Proteomes" id="UP000005239"/>
    </source>
</evidence>
<accession>A0A8R1UUJ1</accession>
<accession>A0A2A6BEC5</accession>
<evidence type="ECO:0000256" key="1">
    <source>
        <dbReference type="SAM" id="MobiDB-lite"/>
    </source>
</evidence>
<feature type="compositionally biased region" description="Basic and acidic residues" evidence="1">
    <location>
        <begin position="46"/>
        <end position="59"/>
    </location>
</feature>
<organism evidence="2 3">
    <name type="scientific">Pristionchus pacificus</name>
    <name type="common">Parasitic nematode worm</name>
    <dbReference type="NCBI Taxonomy" id="54126"/>
    <lineage>
        <taxon>Eukaryota</taxon>
        <taxon>Metazoa</taxon>
        <taxon>Ecdysozoa</taxon>
        <taxon>Nematoda</taxon>
        <taxon>Chromadorea</taxon>
        <taxon>Rhabditida</taxon>
        <taxon>Rhabditina</taxon>
        <taxon>Diplogasteromorpha</taxon>
        <taxon>Diplogasteroidea</taxon>
        <taxon>Neodiplogasteridae</taxon>
        <taxon>Pristionchus</taxon>
    </lineage>
</organism>
<reference evidence="3" key="1">
    <citation type="journal article" date="2008" name="Nat. Genet.">
        <title>The Pristionchus pacificus genome provides a unique perspective on nematode lifestyle and parasitism.</title>
        <authorList>
            <person name="Dieterich C."/>
            <person name="Clifton S.W."/>
            <person name="Schuster L.N."/>
            <person name="Chinwalla A."/>
            <person name="Delehaunty K."/>
            <person name="Dinkelacker I."/>
            <person name="Fulton L."/>
            <person name="Fulton R."/>
            <person name="Godfrey J."/>
            <person name="Minx P."/>
            <person name="Mitreva M."/>
            <person name="Roeseler W."/>
            <person name="Tian H."/>
            <person name="Witte H."/>
            <person name="Yang S.P."/>
            <person name="Wilson R.K."/>
            <person name="Sommer R.J."/>
        </authorList>
    </citation>
    <scope>NUCLEOTIDE SEQUENCE [LARGE SCALE GENOMIC DNA]</scope>
    <source>
        <strain evidence="3">PS312</strain>
    </source>
</reference>
<dbReference type="EnsemblMetazoa" id="PPA39275.1">
    <property type="protein sequence ID" value="PPA39275.1"/>
    <property type="gene ID" value="WBGene00277644"/>
</dbReference>
<name>A0A2A6BEC5_PRIPA</name>
<dbReference type="AlphaFoldDB" id="A0A2A6BEC5"/>
<gene>
    <name evidence="2" type="primary">WBGene00277644</name>
</gene>
<reference evidence="2" key="2">
    <citation type="submission" date="2022-06" db="UniProtKB">
        <authorList>
            <consortium name="EnsemblMetazoa"/>
        </authorList>
    </citation>
    <scope>IDENTIFICATION</scope>
    <source>
        <strain evidence="2">PS312</strain>
    </source>
</reference>
<proteinExistence type="predicted"/>
<feature type="compositionally biased region" description="Basic and acidic residues" evidence="1">
    <location>
        <begin position="94"/>
        <end position="103"/>
    </location>
</feature>